<accession>A0A8C9C2B6</accession>
<evidence type="ECO:0000313" key="5">
    <source>
        <dbReference type="Proteomes" id="UP000694554"/>
    </source>
</evidence>
<dbReference type="GO" id="GO:0008198">
    <property type="term" value="F:ferrous iron binding"/>
    <property type="evidence" value="ECO:0007669"/>
    <property type="project" value="TreeGrafter"/>
</dbReference>
<keyword evidence="2" id="KW-0813">Transport</keyword>
<dbReference type="GO" id="GO:0008199">
    <property type="term" value="F:ferric iron binding"/>
    <property type="evidence" value="ECO:0007669"/>
    <property type="project" value="InterPro"/>
</dbReference>
<evidence type="ECO:0000313" key="4">
    <source>
        <dbReference type="Ensembl" id="ENSPSNP00000011577.1"/>
    </source>
</evidence>
<keyword evidence="2" id="KW-0406">Ion transport</keyword>
<evidence type="ECO:0000256" key="3">
    <source>
        <dbReference type="ARBA" id="ARBA00023004"/>
    </source>
</evidence>
<reference evidence="4" key="1">
    <citation type="submission" date="2019-08" db="EMBL/GenBank/DDBJ databases">
        <title>Phocoena sinus (Vaquita) genome, mPhoSin1, primary haplotype.</title>
        <authorList>
            <person name="Morin P."/>
            <person name="Mountcastle J."/>
            <person name="Fungtammasan C."/>
            <person name="Rhie A."/>
            <person name="Rojas-Bracho L."/>
            <person name="Smith C.R."/>
            <person name="Taylor B.L."/>
            <person name="Gulland F.M.D."/>
            <person name="Musser W."/>
            <person name="Houck M."/>
            <person name="Haase B."/>
            <person name="Paez S."/>
            <person name="Howe K."/>
            <person name="Torrance J."/>
            <person name="Formenti G."/>
            <person name="Phillippy A."/>
            <person name="Ryder O."/>
            <person name="Jarvis E.D."/>
            <person name="Fedrigo O."/>
        </authorList>
    </citation>
    <scope>NUCLEOTIDE SEQUENCE [LARGE SCALE GENOMIC DNA]</scope>
</reference>
<dbReference type="GO" id="GO:0004322">
    <property type="term" value="F:ferroxidase activity"/>
    <property type="evidence" value="ECO:0007669"/>
    <property type="project" value="TreeGrafter"/>
</dbReference>
<dbReference type="InterPro" id="IPR002908">
    <property type="entry name" value="Frataxin/CyaY"/>
</dbReference>
<proteinExistence type="inferred from homology"/>
<dbReference type="Gene3D" id="3.30.920.10">
    <property type="entry name" value="Frataxin/CyaY"/>
    <property type="match status" value="1"/>
</dbReference>
<reference evidence="4" key="2">
    <citation type="submission" date="2025-08" db="UniProtKB">
        <authorList>
            <consortium name="Ensembl"/>
        </authorList>
    </citation>
    <scope>IDENTIFICATION</scope>
</reference>
<dbReference type="SMART" id="SM01219">
    <property type="entry name" value="Frataxin_Cyay"/>
    <property type="match status" value="1"/>
</dbReference>
<dbReference type="InterPro" id="IPR020895">
    <property type="entry name" value="Frataxin_CS"/>
</dbReference>
<dbReference type="GO" id="GO:0051537">
    <property type="term" value="F:2 iron, 2 sulfur cluster binding"/>
    <property type="evidence" value="ECO:0007669"/>
    <property type="project" value="TreeGrafter"/>
</dbReference>
<reference evidence="4" key="3">
    <citation type="submission" date="2025-09" db="UniProtKB">
        <authorList>
            <consortium name="Ensembl"/>
        </authorList>
    </citation>
    <scope>IDENTIFICATION</scope>
</reference>
<dbReference type="GO" id="GO:0034986">
    <property type="term" value="F:iron chaperone activity"/>
    <property type="evidence" value="ECO:0007669"/>
    <property type="project" value="TreeGrafter"/>
</dbReference>
<organism evidence="4 5">
    <name type="scientific">Phocoena sinus</name>
    <name type="common">Vaquita</name>
    <dbReference type="NCBI Taxonomy" id="42100"/>
    <lineage>
        <taxon>Eukaryota</taxon>
        <taxon>Metazoa</taxon>
        <taxon>Chordata</taxon>
        <taxon>Craniata</taxon>
        <taxon>Vertebrata</taxon>
        <taxon>Euteleostomi</taxon>
        <taxon>Mammalia</taxon>
        <taxon>Eutheria</taxon>
        <taxon>Laurasiatheria</taxon>
        <taxon>Artiodactyla</taxon>
        <taxon>Whippomorpha</taxon>
        <taxon>Cetacea</taxon>
        <taxon>Odontoceti</taxon>
        <taxon>Phocoenidae</taxon>
        <taxon>Phocoena</taxon>
    </lineage>
</organism>
<keyword evidence="2" id="KW-0410">Iron transport</keyword>
<dbReference type="Proteomes" id="UP000694554">
    <property type="component" value="Chromosome 13"/>
</dbReference>
<dbReference type="GO" id="GO:0005739">
    <property type="term" value="C:mitochondrion"/>
    <property type="evidence" value="ECO:0007669"/>
    <property type="project" value="TreeGrafter"/>
</dbReference>
<dbReference type="Pfam" id="PF01491">
    <property type="entry name" value="Frataxin_Cyay"/>
    <property type="match status" value="1"/>
</dbReference>
<sequence>MSSSKSSRYPYHSSPSPLCPSPLLASGLLPKSSLIKHLLSLKNKQMWTLEHLGMYVVNKQTPHKQIWFSSPSSGPKRYDWTGRNGVYSHDGVSLHELLATELTQALKTKLDLCSLAYSGKGPCCPAEC</sequence>
<dbReference type="Ensembl" id="ENSPSNT00000013122.1">
    <property type="protein sequence ID" value="ENSPSNP00000011577.1"/>
    <property type="gene ID" value="ENSPSNG00000008577.1"/>
</dbReference>
<keyword evidence="5" id="KW-1185">Reference proteome</keyword>
<dbReference type="GO" id="GO:0016226">
    <property type="term" value="P:iron-sulfur cluster assembly"/>
    <property type="evidence" value="ECO:0007669"/>
    <property type="project" value="InterPro"/>
</dbReference>
<dbReference type="GO" id="GO:0006826">
    <property type="term" value="P:iron ion transport"/>
    <property type="evidence" value="ECO:0007669"/>
    <property type="project" value="UniProtKB-KW"/>
</dbReference>
<evidence type="ECO:0000256" key="2">
    <source>
        <dbReference type="ARBA" id="ARBA00022496"/>
    </source>
</evidence>
<dbReference type="PROSITE" id="PS50810">
    <property type="entry name" value="FRATAXIN_2"/>
    <property type="match status" value="1"/>
</dbReference>
<dbReference type="PROSITE" id="PS01344">
    <property type="entry name" value="FRATAXIN_1"/>
    <property type="match status" value="1"/>
</dbReference>
<comment type="similarity">
    <text evidence="1">Belongs to the frataxin family.</text>
</comment>
<dbReference type="PANTHER" id="PTHR16821">
    <property type="entry name" value="FRATAXIN"/>
    <property type="match status" value="1"/>
</dbReference>
<dbReference type="SUPFAM" id="SSF55387">
    <property type="entry name" value="Frataxin/Nqo15-like"/>
    <property type="match status" value="1"/>
</dbReference>
<dbReference type="InterPro" id="IPR036524">
    <property type="entry name" value="Frataxin/CyaY_sf"/>
</dbReference>
<dbReference type="PANTHER" id="PTHR16821:SF2">
    <property type="entry name" value="FRATAXIN, MITOCHONDRIAL"/>
    <property type="match status" value="1"/>
</dbReference>
<name>A0A8C9C2B6_PHOSS</name>
<dbReference type="AlphaFoldDB" id="A0A8C9C2B6"/>
<keyword evidence="3" id="KW-0408">Iron</keyword>
<protein>
    <submittedName>
        <fullName evidence="4">Uncharacterized protein</fullName>
    </submittedName>
</protein>
<evidence type="ECO:0000256" key="1">
    <source>
        <dbReference type="ARBA" id="ARBA00008183"/>
    </source>
</evidence>
<dbReference type="GeneTree" id="ENSGT00390000005811"/>
<dbReference type="GO" id="GO:0006879">
    <property type="term" value="P:intracellular iron ion homeostasis"/>
    <property type="evidence" value="ECO:0007669"/>
    <property type="project" value="TreeGrafter"/>
</dbReference>